<dbReference type="Pfam" id="PF25077">
    <property type="entry name" value="DUF7800"/>
    <property type="match status" value="1"/>
</dbReference>
<keyword evidence="4" id="KW-1185">Reference proteome</keyword>
<evidence type="ECO:0000313" key="4">
    <source>
        <dbReference type="Proteomes" id="UP000002968"/>
    </source>
</evidence>
<organism evidence="3 4">
    <name type="scientific">Streptomyces griseoflavus Tu4000</name>
    <dbReference type="NCBI Taxonomy" id="467200"/>
    <lineage>
        <taxon>Bacteria</taxon>
        <taxon>Bacillati</taxon>
        <taxon>Actinomycetota</taxon>
        <taxon>Actinomycetes</taxon>
        <taxon>Kitasatosporales</taxon>
        <taxon>Streptomycetaceae</taxon>
        <taxon>Streptomyces</taxon>
    </lineage>
</organism>
<feature type="region of interest" description="Disordered" evidence="1">
    <location>
        <begin position="88"/>
        <end position="149"/>
    </location>
</feature>
<dbReference type="PANTHER" id="PTHR37031">
    <property type="entry name" value="METALLOPHOSPHATASE BINDING DOMAIN PROTEIN"/>
    <property type="match status" value="1"/>
</dbReference>
<evidence type="ECO:0000313" key="3">
    <source>
        <dbReference type="EMBL" id="EFL41569.1"/>
    </source>
</evidence>
<dbReference type="Proteomes" id="UP000002968">
    <property type="component" value="Unassembled WGS sequence"/>
</dbReference>
<evidence type="ECO:0000256" key="1">
    <source>
        <dbReference type="SAM" id="MobiDB-lite"/>
    </source>
</evidence>
<reference evidence="3" key="1">
    <citation type="submission" date="2009-02" db="EMBL/GenBank/DDBJ databases">
        <title>Annotation of Streptomyces griseoflavus strain Tu4000.</title>
        <authorList>
            <consortium name="The Broad Institute Genome Sequencing Platform"/>
            <consortium name="Broad Institute Microbial Sequencing Center"/>
            <person name="Fischbach M."/>
            <person name="Godfrey P."/>
            <person name="Ward D."/>
            <person name="Young S."/>
            <person name="Zeng Q."/>
            <person name="Koehrsen M."/>
            <person name="Alvarado L."/>
            <person name="Berlin A.M."/>
            <person name="Bochicchio J."/>
            <person name="Borenstein D."/>
            <person name="Chapman S.B."/>
            <person name="Chen Z."/>
            <person name="Engels R."/>
            <person name="Freedman E."/>
            <person name="Gellesch M."/>
            <person name="Goldberg J."/>
            <person name="Griggs A."/>
            <person name="Gujja S."/>
            <person name="Heilman E.R."/>
            <person name="Heiman D.I."/>
            <person name="Hepburn T.A."/>
            <person name="Howarth C."/>
            <person name="Jen D."/>
            <person name="Larson L."/>
            <person name="Lewis B."/>
            <person name="Mehta T."/>
            <person name="Park D."/>
            <person name="Pearson M."/>
            <person name="Richards J."/>
            <person name="Roberts A."/>
            <person name="Saif S."/>
            <person name="Shea T.D."/>
            <person name="Shenoy N."/>
            <person name="Sisk P."/>
            <person name="Stolte C."/>
            <person name="Sykes S.N."/>
            <person name="Thomson T."/>
            <person name="Walk T."/>
            <person name="White J."/>
            <person name="Yandava C."/>
            <person name="Straight P."/>
            <person name="Clardy J."/>
            <person name="Hung D."/>
            <person name="Kolter R."/>
            <person name="Mekalanos J."/>
            <person name="Walker S."/>
            <person name="Walsh C.T."/>
            <person name="Wieland-Brown L.C."/>
            <person name="Haas B."/>
            <person name="Nusbaum C."/>
            <person name="Birren B."/>
        </authorList>
    </citation>
    <scope>NUCLEOTIDE SEQUENCE [LARGE SCALE GENOMIC DNA]</scope>
    <source>
        <strain evidence="3">Tu4000</strain>
    </source>
</reference>
<evidence type="ECO:0000259" key="2">
    <source>
        <dbReference type="Pfam" id="PF25077"/>
    </source>
</evidence>
<dbReference type="STRING" id="467200.SSRG_04373"/>
<sequence>MAGLRLGPLLRYVDGSSATVWAETGRPGAVEVRCADGTGGRAETFQIAGHHYALVRVTGLTPGTATPYEVFLDDSRVWPLPDDPSPAFPPSVIATPGPGDRVRVAFGSCRKKQTRPPGSPKTVGKKRPGRAGQTHRRRPGRRTARRAEK</sequence>
<dbReference type="InterPro" id="IPR056702">
    <property type="entry name" value="DUF7800"/>
</dbReference>
<feature type="compositionally biased region" description="Basic residues" evidence="1">
    <location>
        <begin position="123"/>
        <end position="149"/>
    </location>
</feature>
<protein>
    <recommendedName>
        <fullName evidence="2">DUF7800 domain-containing protein</fullName>
    </recommendedName>
</protein>
<accession>D9XK30</accession>
<name>D9XK30_9ACTN</name>
<dbReference type="HOGENOM" id="CLU_1748630_0_0_11"/>
<dbReference type="EMBL" id="GG657758">
    <property type="protein sequence ID" value="EFL41569.1"/>
    <property type="molecule type" value="Genomic_DNA"/>
</dbReference>
<gene>
    <name evidence="3" type="ORF">SSRG_04373</name>
</gene>
<feature type="domain" description="DUF7800" evidence="2">
    <location>
        <begin position="1"/>
        <end position="91"/>
    </location>
</feature>
<proteinExistence type="predicted"/>
<dbReference type="AlphaFoldDB" id="D9XK30"/>
<dbReference type="PANTHER" id="PTHR37031:SF2">
    <property type="entry name" value="PHOD-LIKE PHOSPHATASE METALLOPHOSPHATASE DOMAIN-CONTAINING PROTEIN"/>
    <property type="match status" value="1"/>
</dbReference>